<dbReference type="STRING" id="51511.ENSCSAVP00000011602"/>
<dbReference type="Ensembl" id="ENSCSAVT00000011737.1">
    <property type="protein sequence ID" value="ENSCSAVP00000011602.1"/>
    <property type="gene ID" value="ENSCSAVG00000006808.1"/>
</dbReference>
<proteinExistence type="predicted"/>
<dbReference type="eggNOG" id="KOG2579">
    <property type="taxonomic scope" value="Eukaryota"/>
</dbReference>
<accession>H2Z1Z0</accession>
<evidence type="ECO:0000313" key="3">
    <source>
        <dbReference type="Ensembl" id="ENSCSAVP00000011602.1"/>
    </source>
</evidence>
<dbReference type="InterPro" id="IPR014716">
    <property type="entry name" value="Fibrinogen_a/b/g_C_1"/>
</dbReference>
<organism evidence="3 4">
    <name type="scientific">Ciona savignyi</name>
    <name type="common">Pacific transparent sea squirt</name>
    <dbReference type="NCBI Taxonomy" id="51511"/>
    <lineage>
        <taxon>Eukaryota</taxon>
        <taxon>Metazoa</taxon>
        <taxon>Chordata</taxon>
        <taxon>Tunicata</taxon>
        <taxon>Ascidiacea</taxon>
        <taxon>Phlebobranchia</taxon>
        <taxon>Cionidae</taxon>
        <taxon>Ciona</taxon>
    </lineage>
</organism>
<dbReference type="GO" id="GO:0005615">
    <property type="term" value="C:extracellular space"/>
    <property type="evidence" value="ECO:0007669"/>
    <property type="project" value="TreeGrafter"/>
</dbReference>
<feature type="domain" description="Fibrinogen C-terminal" evidence="2">
    <location>
        <begin position="1"/>
        <end position="214"/>
    </location>
</feature>
<reference evidence="3" key="3">
    <citation type="submission" date="2025-09" db="UniProtKB">
        <authorList>
            <consortium name="Ensembl"/>
        </authorList>
    </citation>
    <scope>IDENTIFICATION</scope>
</reference>
<dbReference type="SMART" id="SM00186">
    <property type="entry name" value="FBG"/>
    <property type="match status" value="1"/>
</dbReference>
<reference evidence="4" key="1">
    <citation type="submission" date="2003-08" db="EMBL/GenBank/DDBJ databases">
        <authorList>
            <person name="Birren B."/>
            <person name="Nusbaum C."/>
            <person name="Abebe A."/>
            <person name="Abouelleil A."/>
            <person name="Adekoya E."/>
            <person name="Ait-zahra M."/>
            <person name="Allen N."/>
            <person name="Allen T."/>
            <person name="An P."/>
            <person name="Anderson M."/>
            <person name="Anderson S."/>
            <person name="Arachchi H."/>
            <person name="Armbruster J."/>
            <person name="Bachantsang P."/>
            <person name="Baldwin J."/>
            <person name="Barry A."/>
            <person name="Bayul T."/>
            <person name="Blitshsteyn B."/>
            <person name="Bloom T."/>
            <person name="Blye J."/>
            <person name="Boguslavskiy L."/>
            <person name="Borowsky M."/>
            <person name="Boukhgalter B."/>
            <person name="Brunache A."/>
            <person name="Butler J."/>
            <person name="Calixte N."/>
            <person name="Calvo S."/>
            <person name="Camarata J."/>
            <person name="Campo K."/>
            <person name="Chang J."/>
            <person name="Cheshatsang Y."/>
            <person name="Citroen M."/>
            <person name="Collymore A."/>
            <person name="Considine T."/>
            <person name="Cook A."/>
            <person name="Cooke P."/>
            <person name="Corum B."/>
            <person name="Cuomo C."/>
            <person name="David R."/>
            <person name="Dawoe T."/>
            <person name="Degray S."/>
            <person name="Dodge S."/>
            <person name="Dooley K."/>
            <person name="Dorje P."/>
            <person name="Dorjee K."/>
            <person name="Dorris L."/>
            <person name="Duffey N."/>
            <person name="Dupes A."/>
            <person name="Elkins T."/>
            <person name="Engels R."/>
            <person name="Erickson J."/>
            <person name="Farina A."/>
            <person name="Faro S."/>
            <person name="Ferreira P."/>
            <person name="Fischer H."/>
            <person name="Fitzgerald M."/>
            <person name="Foley K."/>
            <person name="Gage D."/>
            <person name="Galagan J."/>
            <person name="Gearin G."/>
            <person name="Gnerre S."/>
            <person name="Gnirke A."/>
            <person name="Goyette A."/>
            <person name="Graham J."/>
            <person name="Grandbois E."/>
            <person name="Gyaltsen K."/>
            <person name="Hafez N."/>
            <person name="Hagopian D."/>
            <person name="Hagos B."/>
            <person name="Hall J."/>
            <person name="Hatcher B."/>
            <person name="Heller A."/>
            <person name="Higgins H."/>
            <person name="Honan T."/>
            <person name="Horn A."/>
            <person name="Houde N."/>
            <person name="Hughes L."/>
            <person name="Hulme W."/>
            <person name="Husby E."/>
            <person name="Iliev I."/>
            <person name="Jaffe D."/>
            <person name="Jones C."/>
            <person name="Kamal M."/>
            <person name="Kamat A."/>
            <person name="Kamvysselis M."/>
            <person name="Karlsson E."/>
            <person name="Kells C."/>
            <person name="Kieu A."/>
            <person name="Kisner P."/>
            <person name="Kodira C."/>
            <person name="Kulbokas E."/>
            <person name="Labutti K."/>
            <person name="Lama D."/>
            <person name="Landers T."/>
            <person name="Leger J."/>
            <person name="Levine S."/>
            <person name="Lewis D."/>
            <person name="Lewis T."/>
            <person name="Lindblad-toh K."/>
            <person name="Liu X."/>
            <person name="Lokyitsang T."/>
            <person name="Lokyitsang Y."/>
            <person name="Lucien O."/>
            <person name="Lui A."/>
            <person name="Ma L.J."/>
            <person name="Mabbitt R."/>
            <person name="Macdonald J."/>
            <person name="Maclean C."/>
            <person name="Major J."/>
            <person name="Manning J."/>
            <person name="Marabella R."/>
            <person name="Maru K."/>
            <person name="Matthews C."/>
            <person name="Mauceli E."/>
            <person name="Mccarthy M."/>
            <person name="Mcdonough S."/>
            <person name="Mcghee T."/>
            <person name="Meldrim J."/>
            <person name="Meneus L."/>
            <person name="Mesirov J."/>
            <person name="Mihalev A."/>
            <person name="Mihova T."/>
            <person name="Mikkelsen T."/>
            <person name="Mlenga V."/>
            <person name="Moru K."/>
            <person name="Mozes J."/>
            <person name="Mulrain L."/>
            <person name="Munson G."/>
            <person name="Naylor J."/>
            <person name="Newes C."/>
            <person name="Nguyen C."/>
            <person name="Nguyen N."/>
            <person name="Nguyen T."/>
            <person name="Nicol R."/>
            <person name="Nielsen C."/>
            <person name="Nizzari M."/>
            <person name="Norbu C."/>
            <person name="Norbu N."/>
            <person name="O'donnell P."/>
            <person name="Okoawo O."/>
            <person name="O'leary S."/>
            <person name="Omotosho B."/>
            <person name="O'neill K."/>
            <person name="Osman S."/>
            <person name="Parker S."/>
            <person name="Perrin D."/>
            <person name="Phunkhang P."/>
            <person name="Piqani B."/>
            <person name="Purcell S."/>
            <person name="Rachupka T."/>
            <person name="Ramasamy U."/>
            <person name="Rameau R."/>
            <person name="Ray V."/>
            <person name="Raymond C."/>
            <person name="Retta R."/>
            <person name="Richardson S."/>
            <person name="Rise C."/>
            <person name="Rodriguez J."/>
            <person name="Rogers J."/>
            <person name="Rogov P."/>
            <person name="Rutman M."/>
            <person name="Schupbach R."/>
            <person name="Seaman C."/>
            <person name="Settipalli S."/>
            <person name="Sharpe T."/>
            <person name="Sheridan J."/>
            <person name="Sherpa N."/>
            <person name="Shi J."/>
            <person name="Smirnov S."/>
            <person name="Smith C."/>
            <person name="Sougnez C."/>
            <person name="Spencer B."/>
            <person name="Stalker J."/>
            <person name="Stange-thomann N."/>
            <person name="Stavropoulos S."/>
            <person name="Stetson K."/>
            <person name="Stone C."/>
            <person name="Stone S."/>
            <person name="Stubbs M."/>
            <person name="Talamas J."/>
            <person name="Tchuinga P."/>
            <person name="Tenzing P."/>
            <person name="Tesfaye S."/>
            <person name="Theodore J."/>
            <person name="Thoulutsang Y."/>
            <person name="Topham K."/>
            <person name="Towey S."/>
            <person name="Tsamla T."/>
            <person name="Tsomo N."/>
            <person name="Vallee D."/>
            <person name="Vassiliev H."/>
            <person name="Venkataraman V."/>
            <person name="Vinson J."/>
            <person name="Vo A."/>
            <person name="Wade C."/>
            <person name="Wang S."/>
            <person name="Wangchuk T."/>
            <person name="Wangdi T."/>
            <person name="Whittaker C."/>
            <person name="Wilkinson J."/>
            <person name="Wu Y."/>
            <person name="Wyman D."/>
            <person name="Yadav S."/>
            <person name="Yang S."/>
            <person name="Yang X."/>
            <person name="Yeager S."/>
            <person name="Yee E."/>
            <person name="Young G."/>
            <person name="Zainoun J."/>
            <person name="Zembeck L."/>
            <person name="Zimmer A."/>
            <person name="Zody M."/>
            <person name="Lander E."/>
        </authorList>
    </citation>
    <scope>NUCLEOTIDE SEQUENCE [LARGE SCALE GENOMIC DNA]</scope>
</reference>
<reference evidence="3" key="2">
    <citation type="submission" date="2025-08" db="UniProtKB">
        <authorList>
            <consortium name="Ensembl"/>
        </authorList>
    </citation>
    <scope>IDENTIFICATION</scope>
</reference>
<keyword evidence="4" id="KW-1185">Reference proteome</keyword>
<keyword evidence="1" id="KW-1015">Disulfide bond</keyword>
<dbReference type="Gene3D" id="3.90.215.10">
    <property type="entry name" value="Gamma Fibrinogen, chain A, domain 1"/>
    <property type="match status" value="1"/>
</dbReference>
<dbReference type="GeneTree" id="ENSGT00940000157467"/>
<dbReference type="Pfam" id="PF00147">
    <property type="entry name" value="Fibrinogen_C"/>
    <property type="match status" value="1"/>
</dbReference>
<dbReference type="AlphaFoldDB" id="H2Z1Z0"/>
<dbReference type="InterPro" id="IPR020837">
    <property type="entry name" value="Fibrinogen_CS"/>
</dbReference>
<dbReference type="InterPro" id="IPR002181">
    <property type="entry name" value="Fibrinogen_a/b/g_C_dom"/>
</dbReference>
<sequence length="214" mass="24766">DCTTSSLSGSVAGAVFPIWLIKGYRFIYIKCDMSTVSNHGGKHGYMTFQQRINGKINFLREWESYVNGFGNPNGEYWAGLENILLMTRQSSYELGYGYSLKRPTLRIDMEGWDGFRAYGVYEQFSLYAGRFNYQVTNLGKRTGNAVELGYSDPLYGEEFTTFDHINEGRTFYWDCPQPTNGGWWFSMCSYANLNGRYPGPLETMSVDNIYWRYW</sequence>
<name>H2Z1Z0_CIOSA</name>
<dbReference type="HOGENOM" id="CLU_038628_6_1_1"/>
<dbReference type="SUPFAM" id="SSF56496">
    <property type="entry name" value="Fibrinogen C-terminal domain-like"/>
    <property type="match status" value="1"/>
</dbReference>
<dbReference type="InParanoid" id="H2Z1Z0"/>
<dbReference type="InterPro" id="IPR050373">
    <property type="entry name" value="Fibrinogen_C-term_domain"/>
</dbReference>
<dbReference type="PANTHER" id="PTHR19143">
    <property type="entry name" value="FIBRINOGEN/TENASCIN/ANGIOPOEITIN"/>
    <property type="match status" value="1"/>
</dbReference>
<evidence type="ECO:0000259" key="2">
    <source>
        <dbReference type="PROSITE" id="PS51406"/>
    </source>
</evidence>
<dbReference type="Proteomes" id="UP000007875">
    <property type="component" value="Unassembled WGS sequence"/>
</dbReference>
<dbReference type="Gene3D" id="4.10.530.10">
    <property type="entry name" value="Gamma-fibrinogen Carboxyl Terminal Fragment, domain 2"/>
    <property type="match status" value="1"/>
</dbReference>
<evidence type="ECO:0000256" key="1">
    <source>
        <dbReference type="ARBA" id="ARBA00023157"/>
    </source>
</evidence>
<protein>
    <recommendedName>
        <fullName evidence="2">Fibrinogen C-terminal domain-containing protein</fullName>
    </recommendedName>
</protein>
<dbReference type="PANTHER" id="PTHR19143:SF459">
    <property type="entry name" value="FIBRINOGEN C-TERMINAL DOMAIN-CONTAINING PROTEIN"/>
    <property type="match status" value="1"/>
</dbReference>
<dbReference type="InterPro" id="IPR036056">
    <property type="entry name" value="Fibrinogen-like_C"/>
</dbReference>
<dbReference type="OMA" id="TFDHINE"/>
<dbReference type="PROSITE" id="PS51406">
    <property type="entry name" value="FIBRINOGEN_C_2"/>
    <property type="match status" value="1"/>
</dbReference>
<dbReference type="PROSITE" id="PS00514">
    <property type="entry name" value="FIBRINOGEN_C_1"/>
    <property type="match status" value="1"/>
</dbReference>
<evidence type="ECO:0000313" key="4">
    <source>
        <dbReference type="Proteomes" id="UP000007875"/>
    </source>
</evidence>